<evidence type="ECO:0000256" key="1">
    <source>
        <dbReference type="ARBA" id="ARBA00004288"/>
    </source>
</evidence>
<dbReference type="RefSeq" id="WP_008514487.1">
    <property type="nucleotide sequence ID" value="NZ_ACJM01000002.1"/>
</dbReference>
<dbReference type="Pfam" id="PF08141">
    <property type="entry name" value="SspH"/>
    <property type="match status" value="1"/>
</dbReference>
<evidence type="ECO:0000313" key="4">
    <source>
        <dbReference type="EMBL" id="EEG78537.1"/>
    </source>
</evidence>
<reference evidence="4 5" key="1">
    <citation type="submission" date="2009-02" db="EMBL/GenBank/DDBJ databases">
        <title>Sequencing of the draft genome and assembly of Dethiobacter alkaliphilus AHT 1.</title>
        <authorList>
            <consortium name="US DOE Joint Genome Institute (JGI-PGF)"/>
            <person name="Lucas S."/>
            <person name="Copeland A."/>
            <person name="Lapidus A."/>
            <person name="Glavina del Rio T."/>
            <person name="Dalin E."/>
            <person name="Tice H."/>
            <person name="Bruce D."/>
            <person name="Goodwin L."/>
            <person name="Pitluck S."/>
            <person name="Larimer F."/>
            <person name="Land M.L."/>
            <person name="Hauser L."/>
            <person name="Muyzer G."/>
        </authorList>
    </citation>
    <scope>NUCLEOTIDE SEQUENCE [LARGE SCALE GENOMIC DNA]</scope>
    <source>
        <strain evidence="4 5">AHT 1</strain>
    </source>
</reference>
<organism evidence="4 5">
    <name type="scientific">Dethiobacter alkaliphilus AHT 1</name>
    <dbReference type="NCBI Taxonomy" id="555088"/>
    <lineage>
        <taxon>Bacteria</taxon>
        <taxon>Bacillati</taxon>
        <taxon>Bacillota</taxon>
        <taxon>Dethiobacteria</taxon>
        <taxon>Dethiobacterales</taxon>
        <taxon>Dethiobacteraceae</taxon>
        <taxon>Dethiobacter</taxon>
    </lineage>
</organism>
<comment type="caution">
    <text evidence="4">The sequence shown here is derived from an EMBL/GenBank/DDBJ whole genome shotgun (WGS) entry which is preliminary data.</text>
</comment>
<protein>
    <submittedName>
        <fullName evidence="4">Small acid-soluble spore protein, H-type</fullName>
    </submittedName>
</protein>
<sequence>MDKDRVKEILDSPEKIEVKYLGEPVWIEGIKSNTANVTVMGSCKTMDVPFMSLEETGKME</sequence>
<keyword evidence="3" id="KW-0749">Sporulation</keyword>
<evidence type="ECO:0000313" key="5">
    <source>
        <dbReference type="Proteomes" id="UP000006443"/>
    </source>
</evidence>
<accession>C0GDQ4</accession>
<dbReference type="AlphaFoldDB" id="C0GDQ4"/>
<dbReference type="Proteomes" id="UP000006443">
    <property type="component" value="Unassembled WGS sequence"/>
</dbReference>
<proteinExistence type="inferred from homology"/>
<dbReference type="STRING" id="555088.DealDRAFT_0467"/>
<name>C0GDQ4_DETAL</name>
<dbReference type="GO" id="GO:0030436">
    <property type="term" value="P:asexual sporulation"/>
    <property type="evidence" value="ECO:0007669"/>
    <property type="project" value="InterPro"/>
</dbReference>
<dbReference type="EMBL" id="ACJM01000002">
    <property type="protein sequence ID" value="EEG78537.1"/>
    <property type="molecule type" value="Genomic_DNA"/>
</dbReference>
<gene>
    <name evidence="4" type="ORF">DealDRAFT_0467</name>
</gene>
<dbReference type="OrthoDB" id="1683648at2"/>
<dbReference type="GO" id="GO:0042601">
    <property type="term" value="C:endospore-forming forespore"/>
    <property type="evidence" value="ECO:0007669"/>
    <property type="project" value="InterPro"/>
</dbReference>
<comment type="similarity">
    <text evidence="2">Belongs to the SspH family.</text>
</comment>
<keyword evidence="5" id="KW-1185">Reference proteome</keyword>
<dbReference type="GO" id="GO:0030435">
    <property type="term" value="P:sporulation resulting in formation of a cellular spore"/>
    <property type="evidence" value="ECO:0007669"/>
    <property type="project" value="UniProtKB-KW"/>
</dbReference>
<evidence type="ECO:0000256" key="2">
    <source>
        <dbReference type="ARBA" id="ARBA00006573"/>
    </source>
</evidence>
<comment type="subcellular location">
    <subcellularLocation>
        <location evidence="1">Spore core</location>
    </subcellularLocation>
</comment>
<dbReference type="InterPro" id="IPR012610">
    <property type="entry name" value="SASP_SspH"/>
</dbReference>
<evidence type="ECO:0000256" key="3">
    <source>
        <dbReference type="ARBA" id="ARBA00022969"/>
    </source>
</evidence>